<proteinExistence type="predicted"/>
<feature type="region of interest" description="Disordered" evidence="1">
    <location>
        <begin position="172"/>
        <end position="208"/>
    </location>
</feature>
<reference evidence="2" key="1">
    <citation type="submission" date="2020-09" db="EMBL/GenBank/DDBJ databases">
        <title>Comparative genome analyses of four rice-infecting Rhizoctonia solani isolates reveal extensive enrichment of homogalacturonan modification genes.</title>
        <authorList>
            <person name="Lee D.-Y."/>
            <person name="Jeon J."/>
            <person name="Kim K.-T."/>
            <person name="Cheong K."/>
            <person name="Song H."/>
            <person name="Choi G."/>
            <person name="Ko J."/>
            <person name="Opiyo S.O."/>
            <person name="Zuo S."/>
            <person name="Madhav S."/>
            <person name="Lee Y.-H."/>
            <person name="Wang G.-L."/>
        </authorList>
    </citation>
    <scope>NUCLEOTIDE SEQUENCE</scope>
    <source>
        <strain evidence="2">AG1-IA B2</strain>
    </source>
</reference>
<dbReference type="Proteomes" id="UP000614334">
    <property type="component" value="Unassembled WGS sequence"/>
</dbReference>
<evidence type="ECO:0000313" key="2">
    <source>
        <dbReference type="EMBL" id="KAF8748063.1"/>
    </source>
</evidence>
<dbReference type="AlphaFoldDB" id="A0A8H7I432"/>
<evidence type="ECO:0000313" key="3">
    <source>
        <dbReference type="Proteomes" id="UP000614334"/>
    </source>
</evidence>
<gene>
    <name evidence="2" type="ORF">RHS01_11085</name>
</gene>
<feature type="compositionally biased region" description="Polar residues" evidence="1">
    <location>
        <begin position="176"/>
        <end position="185"/>
    </location>
</feature>
<accession>A0A8H7I432</accession>
<comment type="caution">
    <text evidence="2">The sequence shown here is derived from an EMBL/GenBank/DDBJ whole genome shotgun (WGS) entry which is preliminary data.</text>
</comment>
<sequence>MWGMSCSAASTNRHSLPDHLSLIPIQPFHPRPFHATAAVGVLFALAPFEEIKRLRERLEAADAYTISHTKRSQVQRPARRHVIRRLICRPAFRQRARRRSDRQKATGKRAGLDCARMVDGRQRPMERRPGNHRDDHAIFIPIGLTASASYDDHITGGPGAFGMADIDSPIIPTEMSPASSSNVTPNMDLPTPNPANDNGPGPDAFSASGLTFNADGSINFGPVDEAGAYNAGFGSDAGLASASNAGTGPGTGASSFGQTFPTSIRSPSFMFSAGSRVDPVNEHTGPPRRGRGRAGTGRARRYCGRRRMWWRVKEGGGRSGMLLDRGQGSATAWPMAIDDLDVGQDFPLTLSAFECGQEEPNGYKRQKLMTADLLTHHEMPMTDSFVLLLKANALLSRITNFNIRLRTRLSDTSPSLDLRTVPAFKTLDSQIAAVVGWRCLPVLPPVVHSYRIPLLPPGVSTAFRLSIPRAYRDAFDAPPPGAMFDQHGRVLRWGLTEGGGVGSGAECVESFSAWFERAELDSDFRATILLHDPHCDPDSRNDGSVMKCTNASRAILDALYRLISTTFDFSHLPHSLIYYCDSRIEVADSTIRLGPIHERLRERNDLSTGDRDVPTSMERMANGCLTGRATRE</sequence>
<feature type="compositionally biased region" description="Low complexity" evidence="1">
    <location>
        <begin position="194"/>
        <end position="204"/>
    </location>
</feature>
<evidence type="ECO:0000256" key="1">
    <source>
        <dbReference type="SAM" id="MobiDB-lite"/>
    </source>
</evidence>
<name>A0A8H7I432_9AGAM</name>
<protein>
    <submittedName>
        <fullName evidence="2">Fungal specific transcription factor domain</fullName>
    </submittedName>
</protein>
<feature type="compositionally biased region" description="Basic residues" evidence="1">
    <location>
        <begin position="286"/>
        <end position="299"/>
    </location>
</feature>
<feature type="region of interest" description="Disordered" evidence="1">
    <location>
        <begin position="267"/>
        <end position="299"/>
    </location>
</feature>
<dbReference type="EMBL" id="JACYCF010000050">
    <property type="protein sequence ID" value="KAF8748063.1"/>
    <property type="molecule type" value="Genomic_DNA"/>
</dbReference>
<organism evidence="2 3">
    <name type="scientific">Rhizoctonia solani</name>
    <dbReference type="NCBI Taxonomy" id="456999"/>
    <lineage>
        <taxon>Eukaryota</taxon>
        <taxon>Fungi</taxon>
        <taxon>Dikarya</taxon>
        <taxon>Basidiomycota</taxon>
        <taxon>Agaricomycotina</taxon>
        <taxon>Agaricomycetes</taxon>
        <taxon>Cantharellales</taxon>
        <taxon>Ceratobasidiaceae</taxon>
        <taxon>Rhizoctonia</taxon>
    </lineage>
</organism>